<evidence type="ECO:0000259" key="12">
    <source>
        <dbReference type="Pfam" id="PF13609"/>
    </source>
</evidence>
<keyword evidence="6 11" id="KW-0732">Signal</keyword>
<keyword evidence="10" id="KW-0998">Cell outer membrane</keyword>
<evidence type="ECO:0000256" key="10">
    <source>
        <dbReference type="ARBA" id="ARBA00023237"/>
    </source>
</evidence>
<evidence type="ECO:0000256" key="3">
    <source>
        <dbReference type="ARBA" id="ARBA00022448"/>
    </source>
</evidence>
<evidence type="ECO:0000256" key="1">
    <source>
        <dbReference type="ARBA" id="ARBA00004571"/>
    </source>
</evidence>
<feature type="chain" id="PRO_5007810460" evidence="11">
    <location>
        <begin position="30"/>
        <end position="343"/>
    </location>
</feature>
<keyword evidence="9" id="KW-0472">Membrane</keyword>
<dbReference type="Pfam" id="PF13609">
    <property type="entry name" value="Porin_4"/>
    <property type="match status" value="1"/>
</dbReference>
<dbReference type="OrthoDB" id="6975458at2"/>
<evidence type="ECO:0000313" key="14">
    <source>
        <dbReference type="Proteomes" id="UP000054893"/>
    </source>
</evidence>
<sequence length="343" mass="36951">MKILVSYTTDIGRFFFVAIALFACPFAHAQTSTLQLYGLIDEVVGNFKASGDPSSVVGLMNGGQITSFYGIRGTEDLGGGLKAGFAVESYILANTGQGGRYVGDALYSRNAYVEIASPYGLVRFGRQVTPLFYIMAKANPMGGSFRFSPLMTQTWIVGYGRTMLGDTGWDSAALYQSPSILGVTFSVQATAPGNGTHNETATLVYDHGPLYIAGVAQRVKTGLGVVAPIYRQDAYFLGATYDFNYVRLYASYTHTASFDFGIVNDTYHGGVSIPIGVSSLEFAYSRTNSTREVGSIDAHRNTAGATFDYPLSKRTDVYVSYLYDKLSGTGTANSFGAGIKHRF</sequence>
<evidence type="ECO:0000313" key="13">
    <source>
        <dbReference type="EMBL" id="SAL36223.1"/>
    </source>
</evidence>
<evidence type="ECO:0000256" key="7">
    <source>
        <dbReference type="ARBA" id="ARBA00023065"/>
    </source>
</evidence>
<evidence type="ECO:0000256" key="11">
    <source>
        <dbReference type="SAM" id="SignalP"/>
    </source>
</evidence>
<dbReference type="SUPFAM" id="SSF56935">
    <property type="entry name" value="Porins"/>
    <property type="match status" value="1"/>
</dbReference>
<evidence type="ECO:0000256" key="4">
    <source>
        <dbReference type="ARBA" id="ARBA00022452"/>
    </source>
</evidence>
<dbReference type="PANTHER" id="PTHR34501">
    <property type="entry name" value="PROTEIN YDDL-RELATED"/>
    <property type="match status" value="1"/>
</dbReference>
<dbReference type="RefSeq" id="WP_060856784.1">
    <property type="nucleotide sequence ID" value="NZ_FCOC02000011.1"/>
</dbReference>
<name>A0A158GWC6_CABSO</name>
<evidence type="ECO:0000256" key="8">
    <source>
        <dbReference type="ARBA" id="ARBA00023114"/>
    </source>
</evidence>
<dbReference type="PROSITE" id="PS51257">
    <property type="entry name" value="PROKAR_LIPOPROTEIN"/>
    <property type="match status" value="1"/>
</dbReference>
<dbReference type="Proteomes" id="UP000054893">
    <property type="component" value="Unassembled WGS sequence"/>
</dbReference>
<keyword evidence="3" id="KW-0813">Transport</keyword>
<protein>
    <submittedName>
        <fullName evidence="13">Porin</fullName>
    </submittedName>
</protein>
<organism evidence="13 14">
    <name type="scientific">Caballeronia sordidicola</name>
    <name type="common">Burkholderia sordidicola</name>
    <dbReference type="NCBI Taxonomy" id="196367"/>
    <lineage>
        <taxon>Bacteria</taxon>
        <taxon>Pseudomonadati</taxon>
        <taxon>Pseudomonadota</taxon>
        <taxon>Betaproteobacteria</taxon>
        <taxon>Burkholderiales</taxon>
        <taxon>Burkholderiaceae</taxon>
        <taxon>Caballeronia</taxon>
    </lineage>
</organism>
<evidence type="ECO:0000256" key="2">
    <source>
        <dbReference type="ARBA" id="ARBA00011233"/>
    </source>
</evidence>
<reference evidence="13 14" key="1">
    <citation type="submission" date="2016-01" db="EMBL/GenBank/DDBJ databases">
        <authorList>
            <person name="Oliw E.H."/>
        </authorList>
    </citation>
    <scope>NUCLEOTIDE SEQUENCE [LARGE SCALE GENOMIC DNA]</scope>
    <source>
        <strain evidence="13">LMG 22029</strain>
    </source>
</reference>
<dbReference type="GO" id="GO:0009279">
    <property type="term" value="C:cell outer membrane"/>
    <property type="evidence" value="ECO:0007669"/>
    <property type="project" value="UniProtKB-SubCell"/>
</dbReference>
<keyword evidence="8" id="KW-0626">Porin</keyword>
<evidence type="ECO:0000256" key="6">
    <source>
        <dbReference type="ARBA" id="ARBA00022729"/>
    </source>
</evidence>
<dbReference type="GO" id="GO:0046930">
    <property type="term" value="C:pore complex"/>
    <property type="evidence" value="ECO:0007669"/>
    <property type="project" value="UniProtKB-KW"/>
</dbReference>
<keyword evidence="5" id="KW-0812">Transmembrane</keyword>
<dbReference type="AlphaFoldDB" id="A0A158GWC6"/>
<evidence type="ECO:0000256" key="9">
    <source>
        <dbReference type="ARBA" id="ARBA00023136"/>
    </source>
</evidence>
<accession>A0A158GWC6</accession>
<dbReference type="GO" id="GO:0015288">
    <property type="term" value="F:porin activity"/>
    <property type="evidence" value="ECO:0007669"/>
    <property type="project" value="UniProtKB-KW"/>
</dbReference>
<keyword evidence="7" id="KW-0406">Ion transport</keyword>
<keyword evidence="4" id="KW-1134">Transmembrane beta strand</keyword>
<gene>
    <name evidence="13" type="ORF">AWB64_03643</name>
</gene>
<dbReference type="EMBL" id="FCOC02000011">
    <property type="protein sequence ID" value="SAL36223.1"/>
    <property type="molecule type" value="Genomic_DNA"/>
</dbReference>
<dbReference type="InterPro" id="IPR033900">
    <property type="entry name" value="Gram_neg_porin_domain"/>
</dbReference>
<dbReference type="CDD" id="cd00342">
    <property type="entry name" value="gram_neg_porins"/>
    <property type="match status" value="1"/>
</dbReference>
<comment type="subunit">
    <text evidence="2">Homotrimer.</text>
</comment>
<feature type="signal peptide" evidence="11">
    <location>
        <begin position="1"/>
        <end position="29"/>
    </location>
</feature>
<dbReference type="Gene3D" id="2.40.160.10">
    <property type="entry name" value="Porin"/>
    <property type="match status" value="1"/>
</dbReference>
<dbReference type="PANTHER" id="PTHR34501:SF9">
    <property type="entry name" value="MAJOR OUTER MEMBRANE PROTEIN P.IA"/>
    <property type="match status" value="1"/>
</dbReference>
<dbReference type="InterPro" id="IPR050298">
    <property type="entry name" value="Gram-neg_bact_OMP"/>
</dbReference>
<evidence type="ECO:0000256" key="5">
    <source>
        <dbReference type="ARBA" id="ARBA00022692"/>
    </source>
</evidence>
<comment type="subcellular location">
    <subcellularLocation>
        <location evidence="1">Cell outer membrane</location>
        <topology evidence="1">Multi-pass membrane protein</topology>
    </subcellularLocation>
</comment>
<proteinExistence type="predicted"/>
<feature type="domain" description="Porin" evidence="12">
    <location>
        <begin position="18"/>
        <end position="328"/>
    </location>
</feature>
<dbReference type="GO" id="GO:0006811">
    <property type="term" value="P:monoatomic ion transport"/>
    <property type="evidence" value="ECO:0007669"/>
    <property type="project" value="UniProtKB-KW"/>
</dbReference>
<dbReference type="InterPro" id="IPR023614">
    <property type="entry name" value="Porin_dom_sf"/>
</dbReference>